<dbReference type="GO" id="GO:0046076">
    <property type="term" value="P:dTTP catabolic process"/>
    <property type="evidence" value="ECO:0007669"/>
    <property type="project" value="TreeGrafter"/>
</dbReference>
<sequence>MKTKNHSREEKLQAFARLLDIQGRLRTECPWDRKQTCESLRPYTIEEVYELSDALLQGDVQEICKELGDVLEHIVFYAKLAEEQGQFDIADVCDAHSDKLMYRHDFIDWNKGGTWRVVNPEMEINPAGQVIYRTDEVATTHANPTTASAVEASWEQRKQREHHGNETVLSGVPTSLPSLIKAARIQEKARNVGFDWKNRRDVWQKVREELNELEAEFEQGDAQHAQAELGDVLFSLVNAARLYQLNPDSALEQTNQKFIRRFSYVEAQAKAQGRALSNLSLEEMDALWDEAKRKEEK</sequence>
<dbReference type="GO" id="GO:0046052">
    <property type="term" value="P:UTP catabolic process"/>
    <property type="evidence" value="ECO:0007669"/>
    <property type="project" value="TreeGrafter"/>
</dbReference>
<dbReference type="InterPro" id="IPR048011">
    <property type="entry name" value="NTP-PPase_MazG-like_C"/>
</dbReference>
<evidence type="ECO:0000313" key="2">
    <source>
        <dbReference type="EMBL" id="SJZ81110.1"/>
    </source>
</evidence>
<dbReference type="GO" id="GO:0046081">
    <property type="term" value="P:dUTP catabolic process"/>
    <property type="evidence" value="ECO:0007669"/>
    <property type="project" value="TreeGrafter"/>
</dbReference>
<gene>
    <name evidence="2" type="ORF">SAMN02745202_01139</name>
</gene>
<dbReference type="EMBL" id="FUXK01000011">
    <property type="protein sequence ID" value="SJZ81110.1"/>
    <property type="molecule type" value="Genomic_DNA"/>
</dbReference>
<dbReference type="AlphaFoldDB" id="A0A1T4NP63"/>
<dbReference type="eggNOG" id="COG3956">
    <property type="taxonomic scope" value="Bacteria"/>
</dbReference>
<evidence type="ECO:0000313" key="3">
    <source>
        <dbReference type="Proteomes" id="UP000190065"/>
    </source>
</evidence>
<evidence type="ECO:0000259" key="1">
    <source>
        <dbReference type="Pfam" id="PF03819"/>
    </source>
</evidence>
<dbReference type="STRING" id="28136.SAMN02745202_01139"/>
<dbReference type="GO" id="GO:0047429">
    <property type="term" value="F:nucleoside triphosphate diphosphatase activity"/>
    <property type="evidence" value="ECO:0007669"/>
    <property type="project" value="InterPro"/>
</dbReference>
<feature type="domain" description="NTP pyrophosphohydrolase MazG-like" evidence="1">
    <location>
        <begin position="35"/>
        <end position="105"/>
    </location>
</feature>
<dbReference type="RefSeq" id="WP_025070331.1">
    <property type="nucleotide sequence ID" value="NZ_FUXK01000011.1"/>
</dbReference>
<dbReference type="NCBIfam" id="NF007113">
    <property type="entry name" value="PRK09562.1"/>
    <property type="match status" value="1"/>
</dbReference>
<reference evidence="2 3" key="1">
    <citation type="submission" date="2017-02" db="EMBL/GenBank/DDBJ databases">
        <authorList>
            <person name="Peterson S.W."/>
        </authorList>
    </citation>
    <scope>NUCLEOTIDE SEQUENCE [LARGE SCALE GENOMIC DNA]</scope>
    <source>
        <strain evidence="2 3">ATCC 43324</strain>
    </source>
</reference>
<dbReference type="CDD" id="cd11529">
    <property type="entry name" value="NTP-PPase_MazG_Cterm"/>
    <property type="match status" value="1"/>
</dbReference>
<dbReference type="GO" id="GO:0046047">
    <property type="term" value="P:TTP catabolic process"/>
    <property type="evidence" value="ECO:0007669"/>
    <property type="project" value="TreeGrafter"/>
</dbReference>
<dbReference type="GO" id="GO:0006203">
    <property type="term" value="P:dGTP catabolic process"/>
    <property type="evidence" value="ECO:0007669"/>
    <property type="project" value="TreeGrafter"/>
</dbReference>
<dbReference type="InterPro" id="IPR004518">
    <property type="entry name" value="MazG-like_dom"/>
</dbReference>
<organism evidence="2 3">
    <name type="scientific">Segatella oulorum</name>
    <dbReference type="NCBI Taxonomy" id="28136"/>
    <lineage>
        <taxon>Bacteria</taxon>
        <taxon>Pseudomonadati</taxon>
        <taxon>Bacteroidota</taxon>
        <taxon>Bacteroidia</taxon>
        <taxon>Bacteroidales</taxon>
        <taxon>Prevotellaceae</taxon>
        <taxon>Segatella</taxon>
    </lineage>
</organism>
<dbReference type="Pfam" id="PF03819">
    <property type="entry name" value="MazG"/>
    <property type="match status" value="2"/>
</dbReference>
<name>A0A1T4NP63_9BACT</name>
<protein>
    <submittedName>
        <fullName evidence="2">XTP/dITP diphosphohydrolase</fullName>
    </submittedName>
</protein>
<dbReference type="Proteomes" id="UP000190065">
    <property type="component" value="Unassembled WGS sequence"/>
</dbReference>
<dbReference type="NCBIfam" id="TIGR00444">
    <property type="entry name" value="mazG"/>
    <property type="match status" value="1"/>
</dbReference>
<feature type="domain" description="NTP pyrophosphohydrolase MazG-like" evidence="1">
    <location>
        <begin position="204"/>
        <end position="261"/>
    </location>
</feature>
<dbReference type="FunFam" id="1.10.287.1080:FF:000003">
    <property type="entry name" value="Nucleoside triphosphate pyrophosphohydrolase"/>
    <property type="match status" value="1"/>
</dbReference>
<dbReference type="Gene3D" id="1.10.287.1080">
    <property type="entry name" value="MazG-like"/>
    <property type="match status" value="2"/>
</dbReference>
<dbReference type="SUPFAM" id="SSF101386">
    <property type="entry name" value="all-alpha NTP pyrophosphatases"/>
    <property type="match status" value="2"/>
</dbReference>
<dbReference type="InterPro" id="IPR048015">
    <property type="entry name" value="NTP-PPase_MazG-like_N"/>
</dbReference>
<dbReference type="CDD" id="cd11528">
    <property type="entry name" value="NTP-PPase_MazG_Nterm"/>
    <property type="match status" value="1"/>
</dbReference>
<dbReference type="InterPro" id="IPR011551">
    <property type="entry name" value="NTP_PyrPHydrolase_MazG"/>
</dbReference>
<proteinExistence type="predicted"/>
<keyword evidence="2" id="KW-0378">Hydrolase</keyword>
<accession>A0A1T4NP63</accession>
<dbReference type="GO" id="GO:0046061">
    <property type="term" value="P:dATP catabolic process"/>
    <property type="evidence" value="ECO:0007669"/>
    <property type="project" value="TreeGrafter"/>
</dbReference>
<dbReference type="PANTHER" id="PTHR30522:SF0">
    <property type="entry name" value="NUCLEOSIDE TRIPHOSPHATE PYROPHOSPHOHYDROLASE"/>
    <property type="match status" value="1"/>
</dbReference>
<dbReference type="PANTHER" id="PTHR30522">
    <property type="entry name" value="NUCLEOSIDE TRIPHOSPHATE PYROPHOSPHOHYDROLASE"/>
    <property type="match status" value="1"/>
</dbReference>